<dbReference type="EMBL" id="JAWNGG020000015">
    <property type="protein sequence ID" value="KAK9308972.1"/>
    <property type="molecule type" value="Genomic_DNA"/>
</dbReference>
<comment type="caution">
    <text evidence="2">The sequence shown here is derived from an EMBL/GenBank/DDBJ whole genome shotgun (WGS) entry which is preliminary data.</text>
</comment>
<dbReference type="AlphaFoldDB" id="A0AAW1AGE0"/>
<organism evidence="2 3">
    <name type="scientific">Tetragonisca angustula</name>
    <dbReference type="NCBI Taxonomy" id="166442"/>
    <lineage>
        <taxon>Eukaryota</taxon>
        <taxon>Metazoa</taxon>
        <taxon>Ecdysozoa</taxon>
        <taxon>Arthropoda</taxon>
        <taxon>Hexapoda</taxon>
        <taxon>Insecta</taxon>
        <taxon>Pterygota</taxon>
        <taxon>Neoptera</taxon>
        <taxon>Endopterygota</taxon>
        <taxon>Hymenoptera</taxon>
        <taxon>Apocrita</taxon>
        <taxon>Aculeata</taxon>
        <taxon>Apoidea</taxon>
        <taxon>Anthophila</taxon>
        <taxon>Apidae</taxon>
        <taxon>Tetragonisca</taxon>
    </lineage>
</organism>
<proteinExistence type="predicted"/>
<name>A0AAW1AGE0_9HYME</name>
<protein>
    <submittedName>
        <fullName evidence="2">Uncharacterized protein</fullName>
    </submittedName>
</protein>
<evidence type="ECO:0000256" key="1">
    <source>
        <dbReference type="SAM" id="MobiDB-lite"/>
    </source>
</evidence>
<feature type="compositionally biased region" description="Basic and acidic residues" evidence="1">
    <location>
        <begin position="8"/>
        <end position="20"/>
    </location>
</feature>
<accession>A0AAW1AGE0</accession>
<evidence type="ECO:0000313" key="2">
    <source>
        <dbReference type="EMBL" id="KAK9308972.1"/>
    </source>
</evidence>
<feature type="compositionally biased region" description="Basic residues" evidence="1">
    <location>
        <begin position="21"/>
        <end position="32"/>
    </location>
</feature>
<gene>
    <name evidence="2" type="ORF">QLX08_001176</name>
</gene>
<evidence type="ECO:0000313" key="3">
    <source>
        <dbReference type="Proteomes" id="UP001432146"/>
    </source>
</evidence>
<sequence>MVKSMKVARQEGTSKAERKTETKKRNRSRSSKVKISDTSAKQSREGTRDYAGTLAKVGNGKRGKNSGSGGRTFPEECHRAGGDLNCAGNKMEMRVVEWKMEGGIK</sequence>
<reference evidence="2 3" key="1">
    <citation type="submission" date="2024-05" db="EMBL/GenBank/DDBJ databases">
        <title>The nuclear and mitochondrial genome assemblies of Tetragonisca angustula (Apidae: Meliponini), a tiny yet remarkable pollinator in the Neotropics.</title>
        <authorList>
            <person name="Ferrari R."/>
            <person name="Ricardo P.C."/>
            <person name="Dias F.C."/>
            <person name="Araujo N.S."/>
            <person name="Soares D.O."/>
            <person name="Zhou Q.-S."/>
            <person name="Zhu C.-D."/>
            <person name="Coutinho L."/>
            <person name="Airas M.C."/>
            <person name="Batista T.M."/>
        </authorList>
    </citation>
    <scope>NUCLEOTIDE SEQUENCE [LARGE SCALE GENOMIC DNA]</scope>
    <source>
        <strain evidence="2">ASF017062</strain>
        <tissue evidence="2">Abdomen</tissue>
    </source>
</reference>
<dbReference type="Proteomes" id="UP001432146">
    <property type="component" value="Unassembled WGS sequence"/>
</dbReference>
<keyword evidence="3" id="KW-1185">Reference proteome</keyword>
<feature type="region of interest" description="Disordered" evidence="1">
    <location>
        <begin position="1"/>
        <end position="81"/>
    </location>
</feature>